<sequence length="891" mass="97133">MPQSTSPQPEDSVSAILALIGQLDVEDVILRFDVDFDVPMRQDDALRLLRLAGESGHGRRNDIRDTARRVGAHWCEMVHADVTYKLFTGLQLIKASRADARLLHDLHLRGELPADDPFAAYAAARWFDGEGRIRYRLGSFTSARISFGTAVDIAQQAGLWWALPDLRSNRERARFEERGQAMRDGGKASATGEFVMELEALLEEMEELAHLHGVDVARPPTPETPARHREFLRGHSNVLHNLATALREAGQPARSLAATSRSLAISEGLADVYRVAQSHTNQALCDPENAQRHFEELLTLPWPRGRAIARQNLALRGGGGPGLAELRRLLDEIEQDDSADGHHAALDVDFYAYTVRGYQRTAEAMPPDSRPKDVLTRRLGLARSVRSAIALPAYKRTYARHMRPAFLHAIAEAVVRGHDAQADQEKVLSLVEESAGRELLDLLGSSHPSSLRPPAHRIAGAPSPEASDTGPGPAVRAALRAASPELTQALREVLAEREREYEEHFLDAPLNSVPHDEDIAHRLVQYTLNHPGSCVVRYFRYAAPDGVTGGAGAVSDSLGIMVCRDGRLTTVPGIAYEKVAGLADQVWADLSDPDSPWPSEATCRRVWDLLLAPVWDRVDDGGTTTHLTLIPTDHVFAIPLHVAVGPGDTRPLAARIPLSHSVSVAAFVTQGRHLLKRQLMEQDDDLTALLSTDADASGRELVGTGWHPDKVFVAGPPPEGLEYAEPAHAADWDGLSALVAKEPEFFVYAGHGTYLDGQEAAGPLLHLGSHDVLTQFDLALRVSLPRNKLTVLGACVAGQGMRSDGGDVLGFMRSLIISGAGAVCLPLWYVLDIALVQTVRALLRKSRSVLGDADSAPFDVVQALHEHYLTVLDDYPNLAGRIQHTPLALYL</sequence>
<evidence type="ECO:0000256" key="2">
    <source>
        <dbReference type="SAM" id="Phobius"/>
    </source>
</evidence>
<evidence type="ECO:0000313" key="5">
    <source>
        <dbReference type="Proteomes" id="UP000198280"/>
    </source>
</evidence>
<dbReference type="SUPFAM" id="SSF48452">
    <property type="entry name" value="TPR-like"/>
    <property type="match status" value="1"/>
</dbReference>
<accession>A0A239IT24</accession>
<feature type="region of interest" description="Disordered" evidence="1">
    <location>
        <begin position="444"/>
        <end position="474"/>
    </location>
</feature>
<keyword evidence="2" id="KW-1133">Transmembrane helix</keyword>
<keyword evidence="2" id="KW-0472">Membrane</keyword>
<dbReference type="OrthoDB" id="3925948at2"/>
<organism evidence="4 5">
    <name type="scientific">Actinacidiphila glaucinigra</name>
    <dbReference type="NCBI Taxonomy" id="235986"/>
    <lineage>
        <taxon>Bacteria</taxon>
        <taxon>Bacillati</taxon>
        <taxon>Actinomycetota</taxon>
        <taxon>Actinomycetes</taxon>
        <taxon>Kitasatosporales</taxon>
        <taxon>Streptomycetaceae</taxon>
        <taxon>Actinacidiphila</taxon>
    </lineage>
</organism>
<evidence type="ECO:0000256" key="1">
    <source>
        <dbReference type="SAM" id="MobiDB-lite"/>
    </source>
</evidence>
<evidence type="ECO:0000259" key="3">
    <source>
        <dbReference type="Pfam" id="PF12770"/>
    </source>
</evidence>
<feature type="domain" description="CHAT" evidence="3">
    <location>
        <begin position="601"/>
        <end position="874"/>
    </location>
</feature>
<keyword evidence="2" id="KW-0812">Transmembrane</keyword>
<dbReference type="Pfam" id="PF12770">
    <property type="entry name" value="CHAT"/>
    <property type="match status" value="1"/>
</dbReference>
<dbReference type="InterPro" id="IPR024983">
    <property type="entry name" value="CHAT_dom"/>
</dbReference>
<dbReference type="Proteomes" id="UP000198280">
    <property type="component" value="Unassembled WGS sequence"/>
</dbReference>
<feature type="transmembrane region" description="Helical" evidence="2">
    <location>
        <begin position="815"/>
        <end position="836"/>
    </location>
</feature>
<protein>
    <submittedName>
        <fullName evidence="4">CHAT domain-containing protein</fullName>
    </submittedName>
</protein>
<dbReference type="EMBL" id="FZOF01000011">
    <property type="protein sequence ID" value="SNS96741.1"/>
    <property type="molecule type" value="Genomic_DNA"/>
</dbReference>
<keyword evidence="5" id="KW-1185">Reference proteome</keyword>
<dbReference type="InterPro" id="IPR011990">
    <property type="entry name" value="TPR-like_helical_dom_sf"/>
</dbReference>
<evidence type="ECO:0000313" key="4">
    <source>
        <dbReference type="EMBL" id="SNS96741.1"/>
    </source>
</evidence>
<dbReference type="RefSeq" id="WP_089225727.1">
    <property type="nucleotide sequence ID" value="NZ_FZOF01000011.1"/>
</dbReference>
<dbReference type="AlphaFoldDB" id="A0A239IT24"/>
<name>A0A239IT24_9ACTN</name>
<gene>
    <name evidence="4" type="ORF">SAMN05216252_111113</name>
</gene>
<proteinExistence type="predicted"/>
<reference evidence="4 5" key="1">
    <citation type="submission" date="2017-06" db="EMBL/GenBank/DDBJ databases">
        <authorList>
            <person name="Kim H.J."/>
            <person name="Triplett B.A."/>
        </authorList>
    </citation>
    <scope>NUCLEOTIDE SEQUENCE [LARGE SCALE GENOMIC DNA]</scope>
    <source>
        <strain evidence="4 5">CGMCC 4.1858</strain>
    </source>
</reference>